<reference evidence="1 2" key="1">
    <citation type="submission" date="2015-09" db="EMBL/GenBank/DDBJ databases">
        <authorList>
            <consortium name="Swine Surveillance"/>
        </authorList>
    </citation>
    <scope>NUCLEOTIDE SEQUENCE [LARGE SCALE GENOMIC DNA]</scope>
    <source>
        <strain evidence="1 2">CECT 7557</strain>
    </source>
</reference>
<dbReference type="InterPro" id="IPR027417">
    <property type="entry name" value="P-loop_NTPase"/>
</dbReference>
<dbReference type="EMBL" id="CYSD01000031">
    <property type="protein sequence ID" value="CUH78565.1"/>
    <property type="molecule type" value="Genomic_DNA"/>
</dbReference>
<evidence type="ECO:0000313" key="1">
    <source>
        <dbReference type="EMBL" id="CUH78565.1"/>
    </source>
</evidence>
<evidence type="ECO:0000313" key="2">
    <source>
        <dbReference type="Proteomes" id="UP000052022"/>
    </source>
</evidence>
<organism evidence="1 2">
    <name type="scientific">Tritonibacter multivorans</name>
    <dbReference type="NCBI Taxonomy" id="928856"/>
    <lineage>
        <taxon>Bacteria</taxon>
        <taxon>Pseudomonadati</taxon>
        <taxon>Pseudomonadota</taxon>
        <taxon>Alphaproteobacteria</taxon>
        <taxon>Rhodobacterales</taxon>
        <taxon>Paracoccaceae</taxon>
        <taxon>Tritonibacter</taxon>
    </lineage>
</organism>
<keyword evidence="1" id="KW-0808">Transferase</keyword>
<gene>
    <name evidence="1" type="ORF">TRM7557_01946</name>
</gene>
<accession>A0A0P1GAY9</accession>
<dbReference type="GO" id="GO:0016740">
    <property type="term" value="F:transferase activity"/>
    <property type="evidence" value="ECO:0007669"/>
    <property type="project" value="UniProtKB-KW"/>
</dbReference>
<protein>
    <submittedName>
        <fullName evidence="1">Sulfotransferase domain protein</fullName>
    </submittedName>
</protein>
<dbReference type="RefSeq" id="WP_058290005.1">
    <property type="nucleotide sequence ID" value="NZ_CYSD01000031.1"/>
</dbReference>
<dbReference type="Gene3D" id="3.40.50.300">
    <property type="entry name" value="P-loop containing nucleotide triphosphate hydrolases"/>
    <property type="match status" value="1"/>
</dbReference>
<dbReference type="STRING" id="928856.SAMN04488049_108117"/>
<keyword evidence="2" id="KW-1185">Reference proteome</keyword>
<dbReference type="SUPFAM" id="SSF52540">
    <property type="entry name" value="P-loop containing nucleoside triphosphate hydrolases"/>
    <property type="match status" value="1"/>
</dbReference>
<name>A0A0P1GAY9_9RHOB</name>
<sequence>MSLPPPIFLIAPPRSFTTLVSGMLGVHPDVYGVPELTIFYRETLSELWTLGRADTSSDTRMRHGILRAVAEIFFGEQTDAAIAGAERWCARRQDWHVRDVFTELRAAVAPLRLLEKSPDYTLKPEAMLRFFESCPDCKIIFLTRHPVGQCKSTLSINDGAYPFNCNSFAFENGQAILDPQIAWHDMNVNVLNFLETHVPKDQYLRVMGEALLADPEGELKNLCRWLGIRDDEDAIEQMKHPERSPFANFGPISALFGNDPNFQRNPHFKKQRARTLPPLDGPLPWRKDGATLYPEVRALAEEFGY</sequence>
<dbReference type="AlphaFoldDB" id="A0A0P1GAY9"/>
<proteinExistence type="predicted"/>
<dbReference type="Proteomes" id="UP000052022">
    <property type="component" value="Unassembled WGS sequence"/>
</dbReference>
<dbReference type="Pfam" id="PF13469">
    <property type="entry name" value="Sulfotransfer_3"/>
    <property type="match status" value="1"/>
</dbReference>